<dbReference type="EMBL" id="RWHX01000004">
    <property type="protein sequence ID" value="RSK85123.1"/>
    <property type="molecule type" value="Genomic_DNA"/>
</dbReference>
<reference evidence="2 4" key="1">
    <citation type="submission" date="2018-12" db="EMBL/GenBank/DDBJ databases">
        <title>Whole genome sequence of a Pandoraea apista isolate from a patient with cystic fibrosis.</title>
        <authorList>
            <person name="Kenna D.T."/>
            <person name="Turton J.F."/>
        </authorList>
    </citation>
    <scope>NUCLEOTIDE SEQUENCE [LARGE SCALE GENOMIC DNA]</scope>
    <source>
        <strain evidence="2 4">Pa13324</strain>
    </source>
</reference>
<keyword evidence="4" id="KW-1185">Reference proteome</keyword>
<feature type="transmembrane region" description="Helical" evidence="1">
    <location>
        <begin position="36"/>
        <end position="64"/>
    </location>
</feature>
<reference evidence="3 5" key="2">
    <citation type="submission" date="2019-08" db="EMBL/GenBank/DDBJ databases">
        <authorList>
            <person name="Peeters C."/>
        </authorList>
    </citation>
    <scope>NUCLEOTIDE SEQUENCE [LARGE SCALE GENOMIC DNA]</scope>
    <source>
        <strain evidence="3 5">LMG 18089</strain>
    </source>
</reference>
<organism evidence="3 5">
    <name type="scientific">Pandoraea apista</name>
    <dbReference type="NCBI Taxonomy" id="93218"/>
    <lineage>
        <taxon>Bacteria</taxon>
        <taxon>Pseudomonadati</taxon>
        <taxon>Pseudomonadota</taxon>
        <taxon>Betaproteobacteria</taxon>
        <taxon>Burkholderiales</taxon>
        <taxon>Burkholderiaceae</taxon>
        <taxon>Pandoraea</taxon>
    </lineage>
</organism>
<evidence type="ECO:0000313" key="4">
    <source>
        <dbReference type="Proteomes" id="UP000270216"/>
    </source>
</evidence>
<dbReference type="Proteomes" id="UP000364291">
    <property type="component" value="Unassembled WGS sequence"/>
</dbReference>
<keyword evidence="1" id="KW-1133">Transmembrane helix</keyword>
<proteinExistence type="predicted"/>
<dbReference type="GeneID" id="47016712"/>
<dbReference type="RefSeq" id="WP_042114102.1">
    <property type="nucleotide sequence ID" value="NZ_CABPSX010000001.1"/>
</dbReference>
<evidence type="ECO:0000313" key="2">
    <source>
        <dbReference type="EMBL" id="RSK85123.1"/>
    </source>
</evidence>
<evidence type="ECO:0000313" key="3">
    <source>
        <dbReference type="EMBL" id="VVG69671.1"/>
    </source>
</evidence>
<evidence type="ECO:0000256" key="1">
    <source>
        <dbReference type="SAM" id="Phobius"/>
    </source>
</evidence>
<feature type="transmembrane region" description="Helical" evidence="1">
    <location>
        <begin position="76"/>
        <end position="95"/>
    </location>
</feature>
<feature type="transmembrane region" description="Helical" evidence="1">
    <location>
        <begin position="101"/>
        <end position="120"/>
    </location>
</feature>
<dbReference type="KEGG" id="papi:SG18_10745"/>
<name>A0A0B5F2Q5_9BURK</name>
<evidence type="ECO:0000313" key="5">
    <source>
        <dbReference type="Proteomes" id="UP000364291"/>
    </source>
</evidence>
<dbReference type="EMBL" id="CABPSX010000001">
    <property type="protein sequence ID" value="VVG69671.1"/>
    <property type="molecule type" value="Genomic_DNA"/>
</dbReference>
<sequence length="135" mass="14706">MMNRLAIVLDGLMLLYLAAATVVGVQSSAADGHELLASVLGVLVALCVLALLAAPFYVSFVVLVTQSERHLRLASWLHRAMLTLMIGLTLISMLARDTIEVSAPLFVLVAVVCVVNLVALSRRRVHFEAFHLFEH</sequence>
<dbReference type="OrthoDB" id="8942691at2"/>
<protein>
    <submittedName>
        <fullName evidence="3">Uncharacterized protein</fullName>
    </submittedName>
</protein>
<dbReference type="Proteomes" id="UP000270216">
    <property type="component" value="Unassembled WGS sequence"/>
</dbReference>
<keyword evidence="1" id="KW-0472">Membrane</keyword>
<keyword evidence="1" id="KW-0812">Transmembrane</keyword>
<gene>
    <name evidence="2" type="ORF">EJE83_03725</name>
    <name evidence="3" type="ORF">PAP18089_00628</name>
</gene>
<dbReference type="STRING" id="93218.XM39_10945"/>
<dbReference type="AlphaFoldDB" id="A0A0B5F2Q5"/>
<accession>A0A0B5F2Q5</accession>